<dbReference type="PANTHER" id="PTHR43685:SF2">
    <property type="entry name" value="GLYCOSYLTRANSFERASE 2-LIKE DOMAIN-CONTAINING PROTEIN"/>
    <property type="match status" value="1"/>
</dbReference>
<dbReference type="STRING" id="349064.SAMN05660429_01622"/>
<feature type="domain" description="Glycosyltransferase 2-like" evidence="1">
    <location>
        <begin position="6"/>
        <end position="140"/>
    </location>
</feature>
<dbReference type="GO" id="GO:0016740">
    <property type="term" value="F:transferase activity"/>
    <property type="evidence" value="ECO:0007669"/>
    <property type="project" value="UniProtKB-KW"/>
</dbReference>
<evidence type="ECO:0000313" key="2">
    <source>
        <dbReference type="EMBL" id="SET36761.1"/>
    </source>
</evidence>
<proteinExistence type="predicted"/>
<accession>A0A1I0DVT0</accession>
<dbReference type="OrthoDB" id="9802649at2"/>
<dbReference type="Proteomes" id="UP000199308">
    <property type="component" value="Unassembled WGS sequence"/>
</dbReference>
<dbReference type="CDD" id="cd00761">
    <property type="entry name" value="Glyco_tranf_GTA_type"/>
    <property type="match status" value="1"/>
</dbReference>
<dbReference type="InterPro" id="IPR050834">
    <property type="entry name" value="Glycosyltransf_2"/>
</dbReference>
<dbReference type="SUPFAM" id="SSF53448">
    <property type="entry name" value="Nucleotide-diphospho-sugar transferases"/>
    <property type="match status" value="1"/>
</dbReference>
<name>A0A1I0DVT0_THASX</name>
<keyword evidence="2" id="KW-0808">Transferase</keyword>
<evidence type="ECO:0000259" key="1">
    <source>
        <dbReference type="Pfam" id="PF00535"/>
    </source>
</evidence>
<dbReference type="PANTHER" id="PTHR43685">
    <property type="entry name" value="GLYCOSYLTRANSFERASE"/>
    <property type="match status" value="1"/>
</dbReference>
<evidence type="ECO:0000313" key="3">
    <source>
        <dbReference type="Proteomes" id="UP000199308"/>
    </source>
</evidence>
<dbReference type="AlphaFoldDB" id="A0A1I0DVT0"/>
<dbReference type="InterPro" id="IPR029044">
    <property type="entry name" value="Nucleotide-diphossugar_trans"/>
</dbReference>
<organism evidence="2 3">
    <name type="scientific">Thalassotalea agarivorans</name>
    <name type="common">Thalassomonas agarivorans</name>
    <dbReference type="NCBI Taxonomy" id="349064"/>
    <lineage>
        <taxon>Bacteria</taxon>
        <taxon>Pseudomonadati</taxon>
        <taxon>Pseudomonadota</taxon>
        <taxon>Gammaproteobacteria</taxon>
        <taxon>Alteromonadales</taxon>
        <taxon>Colwelliaceae</taxon>
        <taxon>Thalassotalea</taxon>
    </lineage>
</organism>
<sequence>MSFSISVVIPFYHAERYFEQAYLSVRAQTKQPVEIIVVNDGCGNAADEFIKQFDGVTLLSLPQNKGVSYARNQGIKCAQGDYIAFLDADDKWHREKLAKQAQFLIENPRFAACHTGIEVFENNEVVNQFTDKPYDLTTQDLLTTSHVTPTSLIVHKQALIDVGFFDENIKCSEDHDLCIKLIKRGHNIGFLKDALSCLRREQQGNLSSNPHKLIKGHLYLLKKHSDLYNQHKSQKHIFLYKTFMSAGGRASTPENKLYYLMGSLIKRIYRINIEQID</sequence>
<dbReference type="EMBL" id="FOHK01000007">
    <property type="protein sequence ID" value="SET36761.1"/>
    <property type="molecule type" value="Genomic_DNA"/>
</dbReference>
<gene>
    <name evidence="2" type="ORF">SAMN05660429_01622</name>
</gene>
<dbReference type="RefSeq" id="WP_093329127.1">
    <property type="nucleotide sequence ID" value="NZ_AP027363.1"/>
</dbReference>
<dbReference type="InterPro" id="IPR001173">
    <property type="entry name" value="Glyco_trans_2-like"/>
</dbReference>
<dbReference type="Gene3D" id="3.90.550.10">
    <property type="entry name" value="Spore Coat Polysaccharide Biosynthesis Protein SpsA, Chain A"/>
    <property type="match status" value="1"/>
</dbReference>
<keyword evidence="3" id="KW-1185">Reference proteome</keyword>
<reference evidence="2 3" key="1">
    <citation type="submission" date="2016-10" db="EMBL/GenBank/DDBJ databases">
        <authorList>
            <person name="de Groot N.N."/>
        </authorList>
    </citation>
    <scope>NUCLEOTIDE SEQUENCE [LARGE SCALE GENOMIC DNA]</scope>
    <source>
        <strain evidence="2 3">DSM 19706</strain>
    </source>
</reference>
<protein>
    <submittedName>
        <fullName evidence="2">Glycosyltransferase involved in cell wall bisynthesis</fullName>
    </submittedName>
</protein>
<dbReference type="Pfam" id="PF00535">
    <property type="entry name" value="Glycos_transf_2"/>
    <property type="match status" value="1"/>
</dbReference>